<feature type="transmembrane region" description="Helical" evidence="9">
    <location>
        <begin position="293"/>
        <end position="315"/>
    </location>
</feature>
<dbReference type="AlphaFoldDB" id="A0A915E3S3"/>
<feature type="domain" description="Golgi pH regulator conserved" evidence="11">
    <location>
        <begin position="143"/>
        <end position="208"/>
    </location>
</feature>
<dbReference type="WBParaSite" id="jg25521">
    <property type="protein sequence ID" value="jg25521"/>
    <property type="gene ID" value="jg25521"/>
</dbReference>
<comment type="similarity">
    <text evidence="2">Belongs to the Golgi pH regulator (TC 1.A.38) family.</text>
</comment>
<dbReference type="GO" id="GO:0008308">
    <property type="term" value="F:voltage-gated monoatomic anion channel activity"/>
    <property type="evidence" value="ECO:0007669"/>
    <property type="project" value="TreeGrafter"/>
</dbReference>
<feature type="transmembrane region" description="Helical" evidence="9">
    <location>
        <begin position="12"/>
        <end position="30"/>
    </location>
</feature>
<evidence type="ECO:0000259" key="10">
    <source>
        <dbReference type="Pfam" id="PF12430"/>
    </source>
</evidence>
<evidence type="ECO:0000256" key="4">
    <source>
        <dbReference type="ARBA" id="ARBA00022989"/>
    </source>
</evidence>
<keyword evidence="12" id="KW-1185">Reference proteome</keyword>
<feature type="domain" description="Abscisic acid G-protein coupled receptor-like" evidence="10">
    <location>
        <begin position="282"/>
        <end position="451"/>
    </location>
</feature>
<evidence type="ECO:0000313" key="13">
    <source>
        <dbReference type="WBParaSite" id="jg25521"/>
    </source>
</evidence>
<evidence type="ECO:0000256" key="1">
    <source>
        <dbReference type="ARBA" id="ARBA00004141"/>
    </source>
</evidence>
<protein>
    <submittedName>
        <fullName evidence="13">Golgi pH regulator</fullName>
    </submittedName>
</protein>
<dbReference type="Proteomes" id="UP000887574">
    <property type="component" value="Unplaced"/>
</dbReference>
<evidence type="ECO:0000256" key="9">
    <source>
        <dbReference type="SAM" id="Phobius"/>
    </source>
</evidence>
<feature type="transmembrane region" description="Helical" evidence="9">
    <location>
        <begin position="108"/>
        <end position="128"/>
    </location>
</feature>
<dbReference type="Pfam" id="PF12430">
    <property type="entry name" value="ABA_GPCR"/>
    <property type="match status" value="1"/>
</dbReference>
<evidence type="ECO:0000256" key="3">
    <source>
        <dbReference type="ARBA" id="ARBA00022692"/>
    </source>
</evidence>
<evidence type="ECO:0000313" key="12">
    <source>
        <dbReference type="Proteomes" id="UP000887574"/>
    </source>
</evidence>
<keyword evidence="3 9" id="KW-0812">Transmembrane</keyword>
<evidence type="ECO:0000256" key="2">
    <source>
        <dbReference type="ARBA" id="ARBA00009478"/>
    </source>
</evidence>
<evidence type="ECO:0000256" key="6">
    <source>
        <dbReference type="ARBA" id="ARBA00024145"/>
    </source>
</evidence>
<dbReference type="PANTHER" id="PTHR15948">
    <property type="entry name" value="G-PROTEIN COUPLED RECEPTOR 89-RELATED"/>
    <property type="match status" value="1"/>
</dbReference>
<feature type="transmembrane region" description="Helical" evidence="9">
    <location>
        <begin position="430"/>
        <end position="449"/>
    </location>
</feature>
<comment type="catalytic activity">
    <reaction evidence="8">
        <text>fluoride(in) = fluoride(out)</text>
        <dbReference type="Rhea" id="RHEA:76159"/>
        <dbReference type="ChEBI" id="CHEBI:17051"/>
    </reaction>
</comment>
<dbReference type="PANTHER" id="PTHR15948:SF0">
    <property type="entry name" value="GOLGI PH REGULATOR A-RELATED"/>
    <property type="match status" value="1"/>
</dbReference>
<comment type="subcellular location">
    <subcellularLocation>
        <location evidence="1">Membrane</location>
        <topology evidence="1">Multi-pass membrane protein</topology>
    </subcellularLocation>
</comment>
<evidence type="ECO:0000259" key="11">
    <source>
        <dbReference type="Pfam" id="PF12537"/>
    </source>
</evidence>
<feature type="transmembrane region" description="Helical" evidence="9">
    <location>
        <begin position="73"/>
        <end position="96"/>
    </location>
</feature>
<keyword evidence="4 9" id="KW-1133">Transmembrane helix</keyword>
<proteinExistence type="inferred from homology"/>
<accession>A0A915E3S3</accession>
<feature type="transmembrane region" description="Helical" evidence="9">
    <location>
        <begin position="383"/>
        <end position="403"/>
    </location>
</feature>
<organism evidence="12 13">
    <name type="scientific">Ditylenchus dipsaci</name>
    <dbReference type="NCBI Taxonomy" id="166011"/>
    <lineage>
        <taxon>Eukaryota</taxon>
        <taxon>Metazoa</taxon>
        <taxon>Ecdysozoa</taxon>
        <taxon>Nematoda</taxon>
        <taxon>Chromadorea</taxon>
        <taxon>Rhabditida</taxon>
        <taxon>Tylenchina</taxon>
        <taxon>Tylenchomorpha</taxon>
        <taxon>Sphaerularioidea</taxon>
        <taxon>Anguinidae</taxon>
        <taxon>Anguininae</taxon>
        <taxon>Ditylenchus</taxon>
    </lineage>
</organism>
<name>A0A915E3S3_9BILA</name>
<comment type="catalytic activity">
    <reaction evidence="6">
        <text>iodide(out) = iodide(in)</text>
        <dbReference type="Rhea" id="RHEA:66324"/>
        <dbReference type="ChEBI" id="CHEBI:16382"/>
    </reaction>
</comment>
<dbReference type="InterPro" id="IPR015672">
    <property type="entry name" value="GPHR/GTG"/>
</dbReference>
<dbReference type="Pfam" id="PF12537">
    <property type="entry name" value="GPHR_N"/>
    <property type="match status" value="1"/>
</dbReference>
<keyword evidence="5 9" id="KW-0472">Membrane</keyword>
<dbReference type="GO" id="GO:0051452">
    <property type="term" value="P:intracellular pH reduction"/>
    <property type="evidence" value="ECO:0007669"/>
    <property type="project" value="TreeGrafter"/>
</dbReference>
<evidence type="ECO:0000256" key="7">
    <source>
        <dbReference type="ARBA" id="ARBA00035085"/>
    </source>
</evidence>
<reference evidence="13" key="1">
    <citation type="submission" date="2022-11" db="UniProtKB">
        <authorList>
            <consortium name="WormBaseParasite"/>
        </authorList>
    </citation>
    <scope>IDENTIFICATION</scope>
</reference>
<evidence type="ECO:0000256" key="5">
    <source>
        <dbReference type="ARBA" id="ARBA00023136"/>
    </source>
</evidence>
<dbReference type="InterPro" id="IPR022535">
    <property type="entry name" value="Golgi_pH-regulator_cons_dom"/>
</dbReference>
<dbReference type="InterPro" id="IPR025969">
    <property type="entry name" value="ABA_GPCR_dom"/>
</dbReference>
<dbReference type="GO" id="GO:0032580">
    <property type="term" value="C:Golgi cisterna membrane"/>
    <property type="evidence" value="ECO:0007669"/>
    <property type="project" value="TreeGrafter"/>
</dbReference>
<evidence type="ECO:0000256" key="8">
    <source>
        <dbReference type="ARBA" id="ARBA00044702"/>
    </source>
</evidence>
<feature type="transmembrane region" description="Helical" evidence="9">
    <location>
        <begin position="42"/>
        <end position="67"/>
    </location>
</feature>
<feature type="transmembrane region" description="Helical" evidence="9">
    <location>
        <begin position="348"/>
        <end position="371"/>
    </location>
</feature>
<feature type="transmembrane region" description="Helical" evidence="9">
    <location>
        <begin position="148"/>
        <end position="170"/>
    </location>
</feature>
<sequence length="456" mass="52648">MIALWDTVILLLSQLAFFALGWVFFMEQLFKDYEVHKRTVQIIFSVTFSLSCAMFELIIFEILGVLATDSRMIAWKVGLYIMLSLLICFLPIYFFFSLCKSIRIVPLNWVPAVTVTLWLIFVYFFWKIGDNFPILSPKHGIISIEQAISRIGIIGVTVMAILSGFGAVNAPYVCMTIFMRQVSDDDISQLERKLRQNLDMIIAKRRKLKAKEMEMHNSAFSTNSAEPVGIFQKVLDTFSSPKSSLRDQISTLQSEIIPLEEFGRHLFLELVELNNMKNRVEYSKTWQGKYFNVLGHFFSVYCIWKIFICTINIVFDRVGKVDPVTRGIEIVVKHMGYQIDVRFWSQQVAFLLVGIIAVTSIRGLLLTIAKFFNAISSRQSSNLIVLILAHIMGMYFVSSVLLIRMNMPLKYRTIITEVLGELQFNFYHRWFDVIFLISALLSLLFIYLAHKKTPIN</sequence>
<comment type="catalytic activity">
    <reaction evidence="7">
        <text>bromide(in) = bromide(out)</text>
        <dbReference type="Rhea" id="RHEA:75383"/>
        <dbReference type="ChEBI" id="CHEBI:15858"/>
    </reaction>
</comment>